<gene>
    <name evidence="6" type="ORF">CFter6_0836</name>
</gene>
<dbReference type="FunFam" id="3.40.190.290:FF:000001">
    <property type="entry name" value="Transcriptional regulator, LysR family"/>
    <property type="match status" value="1"/>
</dbReference>
<dbReference type="GO" id="GO:0003700">
    <property type="term" value="F:DNA-binding transcription factor activity"/>
    <property type="evidence" value="ECO:0007669"/>
    <property type="project" value="InterPro"/>
</dbReference>
<dbReference type="InterPro" id="IPR058163">
    <property type="entry name" value="LysR-type_TF_proteobact-type"/>
</dbReference>
<dbReference type="PATRIC" id="fig|158899.10.peg.855"/>
<name>A0A127P803_9BURK</name>
<keyword evidence="2" id="KW-0805">Transcription regulation</keyword>
<protein>
    <submittedName>
        <fullName evidence="6">Bacterial regulatory helix-turn-helix, lysR family protein</fullName>
    </submittedName>
</protein>
<dbReference type="FunFam" id="1.10.10.10:FF:000001">
    <property type="entry name" value="LysR family transcriptional regulator"/>
    <property type="match status" value="1"/>
</dbReference>
<evidence type="ECO:0000256" key="3">
    <source>
        <dbReference type="ARBA" id="ARBA00023125"/>
    </source>
</evidence>
<dbReference type="Proteomes" id="UP000072421">
    <property type="component" value="Chromosome"/>
</dbReference>
<evidence type="ECO:0000259" key="5">
    <source>
        <dbReference type="PROSITE" id="PS50931"/>
    </source>
</evidence>
<comment type="similarity">
    <text evidence="1">Belongs to the LysR transcriptional regulatory family.</text>
</comment>
<dbReference type="PROSITE" id="PS50931">
    <property type="entry name" value="HTH_LYSR"/>
    <property type="match status" value="1"/>
</dbReference>
<keyword evidence="3" id="KW-0238">DNA-binding</keyword>
<dbReference type="AlphaFoldDB" id="A0A127P803"/>
<reference evidence="6 7" key="1">
    <citation type="submission" date="2015-11" db="EMBL/GenBank/DDBJ databases">
        <title>Exploring the genomic traits of fungus-feeding bacterial genus Collimonas.</title>
        <authorList>
            <person name="Song C."/>
            <person name="Schmidt R."/>
            <person name="de Jager V."/>
            <person name="Krzyzanowska D."/>
            <person name="Jongedijk E."/>
            <person name="Cankar K."/>
            <person name="Beekwilder J."/>
            <person name="van Veen A."/>
            <person name="de Boer W."/>
            <person name="van Veen J.A."/>
            <person name="Garbeva P."/>
        </authorList>
    </citation>
    <scope>NUCLEOTIDE SEQUENCE [LARGE SCALE GENOMIC DNA]</scope>
    <source>
        <strain evidence="6 7">Ter6</strain>
    </source>
</reference>
<dbReference type="InterPro" id="IPR005119">
    <property type="entry name" value="LysR_subst-bd"/>
</dbReference>
<evidence type="ECO:0000256" key="4">
    <source>
        <dbReference type="ARBA" id="ARBA00023163"/>
    </source>
</evidence>
<evidence type="ECO:0000256" key="1">
    <source>
        <dbReference type="ARBA" id="ARBA00009437"/>
    </source>
</evidence>
<dbReference type="SUPFAM" id="SSF46785">
    <property type="entry name" value="Winged helix' DNA-binding domain"/>
    <property type="match status" value="1"/>
</dbReference>
<dbReference type="GO" id="GO:0006351">
    <property type="term" value="P:DNA-templated transcription"/>
    <property type="evidence" value="ECO:0007669"/>
    <property type="project" value="TreeGrafter"/>
</dbReference>
<evidence type="ECO:0000313" key="7">
    <source>
        <dbReference type="Proteomes" id="UP000072421"/>
    </source>
</evidence>
<dbReference type="Gene3D" id="1.10.10.10">
    <property type="entry name" value="Winged helix-like DNA-binding domain superfamily/Winged helix DNA-binding domain"/>
    <property type="match status" value="1"/>
</dbReference>
<dbReference type="PANTHER" id="PTHR30537">
    <property type="entry name" value="HTH-TYPE TRANSCRIPTIONAL REGULATOR"/>
    <property type="match status" value="1"/>
</dbReference>
<evidence type="ECO:0000313" key="6">
    <source>
        <dbReference type="EMBL" id="AMO93561.1"/>
    </source>
</evidence>
<proteinExistence type="inferred from homology"/>
<organism evidence="6">
    <name type="scientific">Collimonas fungivorans</name>
    <dbReference type="NCBI Taxonomy" id="158899"/>
    <lineage>
        <taxon>Bacteria</taxon>
        <taxon>Pseudomonadati</taxon>
        <taxon>Pseudomonadota</taxon>
        <taxon>Betaproteobacteria</taxon>
        <taxon>Burkholderiales</taxon>
        <taxon>Oxalobacteraceae</taxon>
        <taxon>Collimonas</taxon>
    </lineage>
</organism>
<dbReference type="EMBL" id="CP013232">
    <property type="protein sequence ID" value="AMO93561.1"/>
    <property type="molecule type" value="Genomic_DNA"/>
</dbReference>
<accession>A0A127P803</accession>
<sequence>METMQVFVRVAETGSFTKAADNLGLPRATVSAAVQQLEASLGARLLQRTTRRVHLTQDGSALLERCYQLLSDFEEISGLFKQAPAQASGKLKVDVPSRLARRMIAPALPGFFKLYPDIELELRCTDRAINLIQEGVDCVLRVGQPENSSMVARPLGQFELMNCASPAYLEKHGVPHSPADLAQHWAINYISPTTGRSALWEYSQDGVIVNLEMPSRVAVNNAETYIACCLAGMGLIQVPAYDVRDHIGSGELLEVMPQARAGAMPIYALYPHRRHLSGRVQVFIDWIATLLPPDLQARPSAPALPLPN</sequence>
<keyword evidence="4" id="KW-0804">Transcription</keyword>
<dbReference type="CDD" id="cd08472">
    <property type="entry name" value="PBP2_CrgA_like_3"/>
    <property type="match status" value="1"/>
</dbReference>
<dbReference type="InterPro" id="IPR000847">
    <property type="entry name" value="LysR_HTH_N"/>
</dbReference>
<dbReference type="Pfam" id="PF00126">
    <property type="entry name" value="HTH_1"/>
    <property type="match status" value="1"/>
</dbReference>
<feature type="domain" description="HTH lysR-type" evidence="5">
    <location>
        <begin position="1"/>
        <end position="56"/>
    </location>
</feature>
<dbReference type="PANTHER" id="PTHR30537:SF72">
    <property type="entry name" value="LYSR FAMILY TRANSCRIPTIONAL REGULATOR"/>
    <property type="match status" value="1"/>
</dbReference>
<evidence type="ECO:0000256" key="2">
    <source>
        <dbReference type="ARBA" id="ARBA00023015"/>
    </source>
</evidence>
<dbReference type="Pfam" id="PF03466">
    <property type="entry name" value="LysR_substrate"/>
    <property type="match status" value="1"/>
</dbReference>
<dbReference type="SUPFAM" id="SSF53850">
    <property type="entry name" value="Periplasmic binding protein-like II"/>
    <property type="match status" value="1"/>
</dbReference>
<dbReference type="InterPro" id="IPR036388">
    <property type="entry name" value="WH-like_DNA-bd_sf"/>
</dbReference>
<dbReference type="InterPro" id="IPR036390">
    <property type="entry name" value="WH_DNA-bd_sf"/>
</dbReference>
<dbReference type="Gene3D" id="3.40.190.290">
    <property type="match status" value="1"/>
</dbReference>
<dbReference type="GO" id="GO:0043565">
    <property type="term" value="F:sequence-specific DNA binding"/>
    <property type="evidence" value="ECO:0007669"/>
    <property type="project" value="TreeGrafter"/>
</dbReference>